<dbReference type="Gene3D" id="3.10.110.10">
    <property type="entry name" value="Ubiquitin Conjugating Enzyme"/>
    <property type="match status" value="1"/>
</dbReference>
<feature type="transmembrane region" description="Helical" evidence="2">
    <location>
        <begin position="429"/>
        <end position="451"/>
    </location>
</feature>
<sequence length="901" mass="101152">MAPLHPPSTPFRNRDPIMATATKHLEAIYQEITRQFAGNPSITVTPVDGDPPEKYEIAYQVKGIYKDNSGEIGEQESHVVTISIPFGFPHFPPSCKPKTPIFHPDFDPAAICIGDFWEKDRTIGDLIMHIGRMIGGHVFSTSNAFNEEAAKWYKDHPDRLPFDHRDFAVEADDDTFSLDESLGDDVTLLLEEREDDNTDPILSSFEEVLEPPPHDEHEPTDRGPSRDTSSTTSGEAVDTLDESFLENDYNFFGAEQKEPTIDELSPPPADRGTSAPAPIDLDRCKLLAKQKRFYELKTVLDGLSADQDFADKTRLSDQADSALQQARELYNQGTDHEHQGDPGKAYNAFKQVEKVVSDYPGLTEDLDRTAQAKELLGDWIETPQPSADREEYPAEEGTVLRDFDRGETAPRKSDTRTFFEDTARQSSKLIPYAIGVVLLIAVAAAAFSFFLNNARLNDAQKKFAECQTILKQNRFTEAERQCESALETASKVQFFRGGARDLLMREIETVLQSEVLHQGLAGNLFFDGRYLPKDVVKSVRAFNHFVKEGDSFFANQDWQQAVANYDQALTLAAGEPSIDQELVFAITEKQKTARFNTLLRSGEEYIRLEKWVLATADLENALFLAKDLTIENKAEIIASVTGKLEEISVATAKEKGDIAFAAQQWQDAVAHYRAAYEVAIKSAKRDDPATTEELKQLMVKAELYETINSGRNAFTSAEWDKAIVNYERAISILESNSDLLKQSNTEDNKKKLARTLLQAAVIRDKQEAAKFLKEKNYQAALDKLQTITTTIIASEFAHDPEFSATLKETEQAISQAKTDRLLADKISYLEEHFAELFTKHYTASPPESLVDPAVIFEKQVGDLLIFRLECTEIGRGRPLKLVMKYAHNLSNGQWRFYSGSN</sequence>
<dbReference type="Gene3D" id="1.25.40.10">
    <property type="entry name" value="Tetratricopeptide repeat domain"/>
    <property type="match status" value="1"/>
</dbReference>
<evidence type="ECO:0000313" key="4">
    <source>
        <dbReference type="Proteomes" id="UP000830055"/>
    </source>
</evidence>
<dbReference type="CDD" id="cd00195">
    <property type="entry name" value="UBCc_UEV"/>
    <property type="match status" value="1"/>
</dbReference>
<dbReference type="SUPFAM" id="SSF54495">
    <property type="entry name" value="UBC-like"/>
    <property type="match status" value="1"/>
</dbReference>
<organism evidence="3 4">
    <name type="scientific">Desulfofustis limnaeus</name>
    <dbReference type="NCBI Taxonomy" id="2740163"/>
    <lineage>
        <taxon>Bacteria</taxon>
        <taxon>Pseudomonadati</taxon>
        <taxon>Thermodesulfobacteriota</taxon>
        <taxon>Desulfobulbia</taxon>
        <taxon>Desulfobulbales</taxon>
        <taxon>Desulfocapsaceae</taxon>
        <taxon>Desulfofustis</taxon>
    </lineage>
</organism>
<dbReference type="Proteomes" id="UP000830055">
    <property type="component" value="Chromosome"/>
</dbReference>
<proteinExistence type="predicted"/>
<feature type="region of interest" description="Disordered" evidence="1">
    <location>
        <begin position="206"/>
        <end position="236"/>
    </location>
</feature>
<accession>A0ABM7W499</accession>
<keyword evidence="2" id="KW-1133">Transmembrane helix</keyword>
<feature type="region of interest" description="Disordered" evidence="1">
    <location>
        <begin position="258"/>
        <end position="277"/>
    </location>
</feature>
<name>A0ABM7W499_9BACT</name>
<feature type="compositionally biased region" description="Basic and acidic residues" evidence="1">
    <location>
        <begin position="212"/>
        <end position="225"/>
    </location>
</feature>
<evidence type="ECO:0000256" key="1">
    <source>
        <dbReference type="SAM" id="MobiDB-lite"/>
    </source>
</evidence>
<evidence type="ECO:0000313" key="3">
    <source>
        <dbReference type="EMBL" id="BDD85752.1"/>
    </source>
</evidence>
<dbReference type="InterPro" id="IPR016135">
    <property type="entry name" value="UBQ-conjugating_enzyme/RWD"/>
</dbReference>
<keyword evidence="4" id="KW-1185">Reference proteome</keyword>
<dbReference type="SMART" id="SM00028">
    <property type="entry name" value="TPR"/>
    <property type="match status" value="5"/>
</dbReference>
<dbReference type="SUPFAM" id="SSF48452">
    <property type="entry name" value="TPR-like"/>
    <property type="match status" value="2"/>
</dbReference>
<keyword evidence="2" id="KW-0812">Transmembrane</keyword>
<reference evidence="3 4" key="1">
    <citation type="submission" date="2022-01" db="EMBL/GenBank/DDBJ databases">
        <title>Desulfofustis limnae sp. nov., a novel mesophilic sulfate-reducing bacterium isolated from marsh soil.</title>
        <authorList>
            <person name="Watanabe M."/>
            <person name="Takahashi A."/>
            <person name="Kojima H."/>
            <person name="Fukui M."/>
        </authorList>
    </citation>
    <scope>NUCLEOTIDE SEQUENCE [LARGE SCALE GENOMIC DNA]</scope>
    <source>
        <strain evidence="3 4">PPLL</strain>
    </source>
</reference>
<evidence type="ECO:0008006" key="5">
    <source>
        <dbReference type="Google" id="ProtNLM"/>
    </source>
</evidence>
<evidence type="ECO:0000256" key="2">
    <source>
        <dbReference type="SAM" id="Phobius"/>
    </source>
</evidence>
<gene>
    <name evidence="3" type="ORF">DPPLL_01170</name>
</gene>
<dbReference type="InterPro" id="IPR019734">
    <property type="entry name" value="TPR_rpt"/>
</dbReference>
<dbReference type="EMBL" id="AP025516">
    <property type="protein sequence ID" value="BDD85752.1"/>
    <property type="molecule type" value="Genomic_DNA"/>
</dbReference>
<dbReference type="InterPro" id="IPR011990">
    <property type="entry name" value="TPR-like_helical_dom_sf"/>
</dbReference>
<keyword evidence="2" id="KW-0472">Membrane</keyword>
<protein>
    <recommendedName>
        <fullName evidence="5">UBC core domain-containing protein</fullName>
    </recommendedName>
</protein>